<proteinExistence type="predicted"/>
<reference evidence="2" key="1">
    <citation type="submission" date="2018-01" db="EMBL/GenBank/DDBJ databases">
        <title>An insight into the sialome of Amazonian anophelines.</title>
        <authorList>
            <person name="Ribeiro J.M."/>
            <person name="Scarpassa V."/>
            <person name="Calvo E."/>
        </authorList>
    </citation>
    <scope>NUCLEOTIDE SEQUENCE</scope>
</reference>
<protein>
    <submittedName>
        <fullName evidence="2">Putative secreted protein</fullName>
    </submittedName>
</protein>
<feature type="chain" id="PRO_5014649872" evidence="1">
    <location>
        <begin position="23"/>
        <end position="75"/>
    </location>
</feature>
<dbReference type="AlphaFoldDB" id="A0A2M4DRA3"/>
<keyword evidence="1" id="KW-0732">Signal</keyword>
<feature type="signal peptide" evidence="1">
    <location>
        <begin position="1"/>
        <end position="22"/>
    </location>
</feature>
<evidence type="ECO:0000256" key="1">
    <source>
        <dbReference type="SAM" id="SignalP"/>
    </source>
</evidence>
<dbReference type="EMBL" id="GGFL01015898">
    <property type="protein sequence ID" value="MBW80076.1"/>
    <property type="molecule type" value="Transcribed_RNA"/>
</dbReference>
<name>A0A2M4DRA3_ANODA</name>
<sequence>MKSVSIFIILIVYLCIVPRMKRQHCCNRTLLMPLSVPADCTGYRLFCTSFRHPTIVPKCTFCRTKFISVFPGSCR</sequence>
<organism evidence="2">
    <name type="scientific">Anopheles darlingi</name>
    <name type="common">Mosquito</name>
    <dbReference type="NCBI Taxonomy" id="43151"/>
    <lineage>
        <taxon>Eukaryota</taxon>
        <taxon>Metazoa</taxon>
        <taxon>Ecdysozoa</taxon>
        <taxon>Arthropoda</taxon>
        <taxon>Hexapoda</taxon>
        <taxon>Insecta</taxon>
        <taxon>Pterygota</taxon>
        <taxon>Neoptera</taxon>
        <taxon>Endopterygota</taxon>
        <taxon>Diptera</taxon>
        <taxon>Nematocera</taxon>
        <taxon>Culicoidea</taxon>
        <taxon>Culicidae</taxon>
        <taxon>Anophelinae</taxon>
        <taxon>Anopheles</taxon>
    </lineage>
</organism>
<accession>A0A2M4DRA3</accession>
<evidence type="ECO:0000313" key="2">
    <source>
        <dbReference type="EMBL" id="MBW80076.1"/>
    </source>
</evidence>